<reference evidence="7 8" key="1">
    <citation type="submission" date="2024-02" db="EMBL/GenBank/DDBJ databases">
        <title>De novo assembly and annotation of 12 fungi associated with fruit tree decline syndrome in Ontario, Canada.</title>
        <authorList>
            <person name="Sulman M."/>
            <person name="Ellouze W."/>
            <person name="Ilyukhin E."/>
        </authorList>
    </citation>
    <scope>NUCLEOTIDE SEQUENCE [LARGE SCALE GENOMIC DNA]</scope>
    <source>
        <strain evidence="7 8">M97-236</strain>
    </source>
</reference>
<dbReference type="InterPro" id="IPR016164">
    <property type="entry name" value="FAD-linked_Oxase-like_C"/>
</dbReference>
<comment type="cofactor">
    <cofactor evidence="1">
        <name>FAD</name>
        <dbReference type="ChEBI" id="CHEBI:57692"/>
    </cofactor>
</comment>
<evidence type="ECO:0000256" key="1">
    <source>
        <dbReference type="ARBA" id="ARBA00001974"/>
    </source>
</evidence>
<keyword evidence="3" id="KW-0285">Flavoprotein</keyword>
<evidence type="ECO:0000256" key="4">
    <source>
        <dbReference type="ARBA" id="ARBA00022827"/>
    </source>
</evidence>
<dbReference type="EMBL" id="JAKIXB020000024">
    <property type="protein sequence ID" value="KAL1598198.1"/>
    <property type="molecule type" value="Genomic_DNA"/>
</dbReference>
<comment type="caution">
    <text evidence="7">The sequence shown here is derived from an EMBL/GenBank/DDBJ whole genome shotgun (WGS) entry which is preliminary data.</text>
</comment>
<evidence type="ECO:0000256" key="3">
    <source>
        <dbReference type="ARBA" id="ARBA00022630"/>
    </source>
</evidence>
<dbReference type="PANTHER" id="PTHR11748:SF111">
    <property type="entry name" value="D-LACTATE DEHYDROGENASE, MITOCHONDRIAL-RELATED"/>
    <property type="match status" value="1"/>
</dbReference>
<evidence type="ECO:0000313" key="8">
    <source>
        <dbReference type="Proteomes" id="UP001521222"/>
    </source>
</evidence>
<keyword evidence="5" id="KW-0560">Oxidoreductase</keyword>
<dbReference type="Pfam" id="PF02913">
    <property type="entry name" value="FAD-oxidase_C"/>
    <property type="match status" value="1"/>
</dbReference>
<dbReference type="InterPro" id="IPR016169">
    <property type="entry name" value="FAD-bd_PCMH_sub2"/>
</dbReference>
<proteinExistence type="inferred from homology"/>
<dbReference type="Proteomes" id="UP001521222">
    <property type="component" value="Unassembled WGS sequence"/>
</dbReference>
<dbReference type="PANTHER" id="PTHR11748">
    <property type="entry name" value="D-LACTATE DEHYDROGENASE"/>
    <property type="match status" value="1"/>
</dbReference>
<organism evidence="7 8">
    <name type="scientific">Nothophoma quercina</name>
    <dbReference type="NCBI Taxonomy" id="749835"/>
    <lineage>
        <taxon>Eukaryota</taxon>
        <taxon>Fungi</taxon>
        <taxon>Dikarya</taxon>
        <taxon>Ascomycota</taxon>
        <taxon>Pezizomycotina</taxon>
        <taxon>Dothideomycetes</taxon>
        <taxon>Pleosporomycetidae</taxon>
        <taxon>Pleosporales</taxon>
        <taxon>Pleosporineae</taxon>
        <taxon>Didymellaceae</taxon>
        <taxon>Nothophoma</taxon>
    </lineage>
</organism>
<evidence type="ECO:0000256" key="5">
    <source>
        <dbReference type="ARBA" id="ARBA00023002"/>
    </source>
</evidence>
<gene>
    <name evidence="7" type="primary">DLD1_4</name>
    <name evidence="7" type="ORF">SLS59_007208</name>
</gene>
<evidence type="ECO:0000313" key="7">
    <source>
        <dbReference type="EMBL" id="KAL1598198.1"/>
    </source>
</evidence>
<keyword evidence="4" id="KW-0274">FAD</keyword>
<protein>
    <submittedName>
        <fullName evidence="7">D-lactate ferricytochrome c oxidoreductase</fullName>
    </submittedName>
</protein>
<dbReference type="SUPFAM" id="SSF55103">
    <property type="entry name" value="FAD-linked oxidases, C-terminal domain"/>
    <property type="match status" value="1"/>
</dbReference>
<comment type="similarity">
    <text evidence="2">Belongs to the FAD-binding oxidoreductase/transferase type 4 family.</text>
</comment>
<dbReference type="InterPro" id="IPR004113">
    <property type="entry name" value="FAD-bd_oxidored_4_C"/>
</dbReference>
<dbReference type="InterPro" id="IPR036318">
    <property type="entry name" value="FAD-bd_PCMH-like_sf"/>
</dbReference>
<evidence type="ECO:0000259" key="6">
    <source>
        <dbReference type="Pfam" id="PF02913"/>
    </source>
</evidence>
<accession>A0ABR3R1V2</accession>
<dbReference type="SUPFAM" id="SSF56176">
    <property type="entry name" value="FAD-binding/transporter-associated domain-like"/>
    <property type="match status" value="1"/>
</dbReference>
<evidence type="ECO:0000256" key="2">
    <source>
        <dbReference type="ARBA" id="ARBA00008000"/>
    </source>
</evidence>
<name>A0ABR3R1V2_9PLEO</name>
<sequence length="113" mass="12045">MQPRKSSAGYNLNALFVGSEGTLGLVTEATLKLATLLSEYRVAVLTFLTVKDAADMAAEVNQKGVSIGAVEILDETLMSVINRIGATSKTWAEVLTLFFKFSGNKVTVADSID</sequence>
<feature type="domain" description="FAD-binding oxidoreductase/transferase type 4 C-terminal" evidence="6">
    <location>
        <begin position="40"/>
        <end position="107"/>
    </location>
</feature>
<dbReference type="Gene3D" id="3.30.465.10">
    <property type="match status" value="1"/>
</dbReference>
<keyword evidence="8" id="KW-1185">Reference proteome</keyword>